<keyword evidence="1" id="KW-0175">Coiled coil</keyword>
<dbReference type="EMBL" id="JAIWYP010000002">
    <property type="protein sequence ID" value="KAH3865185.1"/>
    <property type="molecule type" value="Genomic_DNA"/>
</dbReference>
<evidence type="ECO:0000313" key="3">
    <source>
        <dbReference type="Proteomes" id="UP000828390"/>
    </source>
</evidence>
<sequence>MASGGGSELGDVSGDVDVNNVTEREKLLRKQEIGHLVSTLRRLYKAAELRMLDILSVHDVKNVRTEIISYFRQFVKAQETFLKICASSERDELIKEMENSKIECEEIIDRIDEWILKAMPRNKTAASETSRTSDIQLRASLAEHKLSILKQRQEIEKQQRDLEMQLKRLELEAEAEEARLELSVLSGNEGRNQLDRDSVRSRDANKYPNIRIFGPGPNIRILFSESNIRKKKIK</sequence>
<gene>
    <name evidence="2" type="ORF">DPMN_028224</name>
</gene>
<protein>
    <submittedName>
        <fullName evidence="2">Uncharacterized protein</fullName>
    </submittedName>
</protein>
<dbReference type="Proteomes" id="UP000828390">
    <property type="component" value="Unassembled WGS sequence"/>
</dbReference>
<proteinExistence type="predicted"/>
<comment type="caution">
    <text evidence="2">The sequence shown here is derived from an EMBL/GenBank/DDBJ whole genome shotgun (WGS) entry which is preliminary data.</text>
</comment>
<dbReference type="AlphaFoldDB" id="A0A9D4RG99"/>
<name>A0A9D4RG99_DREPO</name>
<feature type="coiled-coil region" evidence="1">
    <location>
        <begin position="141"/>
        <end position="188"/>
    </location>
</feature>
<evidence type="ECO:0000256" key="1">
    <source>
        <dbReference type="SAM" id="Coils"/>
    </source>
</evidence>
<keyword evidence="3" id="KW-1185">Reference proteome</keyword>
<accession>A0A9D4RG99</accession>
<reference evidence="2" key="1">
    <citation type="journal article" date="2019" name="bioRxiv">
        <title>The Genome of the Zebra Mussel, Dreissena polymorpha: A Resource for Invasive Species Research.</title>
        <authorList>
            <person name="McCartney M.A."/>
            <person name="Auch B."/>
            <person name="Kono T."/>
            <person name="Mallez S."/>
            <person name="Zhang Y."/>
            <person name="Obille A."/>
            <person name="Becker A."/>
            <person name="Abrahante J.E."/>
            <person name="Garbe J."/>
            <person name="Badalamenti J.P."/>
            <person name="Herman A."/>
            <person name="Mangelson H."/>
            <person name="Liachko I."/>
            <person name="Sullivan S."/>
            <person name="Sone E.D."/>
            <person name="Koren S."/>
            <person name="Silverstein K.A.T."/>
            <person name="Beckman K.B."/>
            <person name="Gohl D.M."/>
        </authorList>
    </citation>
    <scope>NUCLEOTIDE SEQUENCE</scope>
    <source>
        <strain evidence="2">Duluth1</strain>
        <tissue evidence="2">Whole animal</tissue>
    </source>
</reference>
<organism evidence="2 3">
    <name type="scientific">Dreissena polymorpha</name>
    <name type="common">Zebra mussel</name>
    <name type="synonym">Mytilus polymorpha</name>
    <dbReference type="NCBI Taxonomy" id="45954"/>
    <lineage>
        <taxon>Eukaryota</taxon>
        <taxon>Metazoa</taxon>
        <taxon>Spiralia</taxon>
        <taxon>Lophotrochozoa</taxon>
        <taxon>Mollusca</taxon>
        <taxon>Bivalvia</taxon>
        <taxon>Autobranchia</taxon>
        <taxon>Heteroconchia</taxon>
        <taxon>Euheterodonta</taxon>
        <taxon>Imparidentia</taxon>
        <taxon>Neoheterodontei</taxon>
        <taxon>Myida</taxon>
        <taxon>Dreissenoidea</taxon>
        <taxon>Dreissenidae</taxon>
        <taxon>Dreissena</taxon>
    </lineage>
</organism>
<evidence type="ECO:0000313" key="2">
    <source>
        <dbReference type="EMBL" id="KAH3865185.1"/>
    </source>
</evidence>
<reference evidence="2" key="2">
    <citation type="submission" date="2020-11" db="EMBL/GenBank/DDBJ databases">
        <authorList>
            <person name="McCartney M.A."/>
            <person name="Auch B."/>
            <person name="Kono T."/>
            <person name="Mallez S."/>
            <person name="Becker A."/>
            <person name="Gohl D.M."/>
            <person name="Silverstein K.A.T."/>
            <person name="Koren S."/>
            <person name="Bechman K.B."/>
            <person name="Herman A."/>
            <person name="Abrahante J.E."/>
            <person name="Garbe J."/>
        </authorList>
    </citation>
    <scope>NUCLEOTIDE SEQUENCE</scope>
    <source>
        <strain evidence="2">Duluth1</strain>
        <tissue evidence="2">Whole animal</tissue>
    </source>
</reference>